<accession>A0A1I8ARJ5</accession>
<proteinExistence type="predicted"/>
<dbReference type="Proteomes" id="UP000095287">
    <property type="component" value="Unplaced"/>
</dbReference>
<dbReference type="WBParaSite" id="L893_g8724.t1">
    <property type="protein sequence ID" value="L893_g8724.t1"/>
    <property type="gene ID" value="L893_g8724"/>
</dbReference>
<protein>
    <submittedName>
        <fullName evidence="2">SHSP domain-containing protein</fullName>
    </submittedName>
</protein>
<name>A0A1I8ARJ5_9BILA</name>
<evidence type="ECO:0000313" key="1">
    <source>
        <dbReference type="Proteomes" id="UP000095287"/>
    </source>
</evidence>
<reference evidence="2" key="1">
    <citation type="submission" date="2016-11" db="UniProtKB">
        <authorList>
            <consortium name="WormBaseParasite"/>
        </authorList>
    </citation>
    <scope>IDENTIFICATION</scope>
</reference>
<evidence type="ECO:0000313" key="2">
    <source>
        <dbReference type="WBParaSite" id="L893_g8724.t1"/>
    </source>
</evidence>
<dbReference type="AlphaFoldDB" id="A0A1I8ARJ5"/>
<keyword evidence="1" id="KW-1185">Reference proteome</keyword>
<sequence length="233" mass="25756">MSWDTERGASLCCSEYKDQRHSQLTLVRRKLRRIGNSPFSVHMSFLKATPSPIYSTATGDTRSSLMFHRKKIHVDINRTGEGSYTQEINRTEKIHVSLPRPRQAAGVDDAFFAADDEVVDFVRNERPGDHGNLSGQALGDTVATVFLVATCNFNTYLLSLGRIGLDVNIPNGLVQILDIPVAETSVRADGDELEVTIELCQLAKTIRSRRGPPVARNWLNNIPTSPKGHGNVS</sequence>
<organism evidence="1 2">
    <name type="scientific">Steinernema glaseri</name>
    <dbReference type="NCBI Taxonomy" id="37863"/>
    <lineage>
        <taxon>Eukaryota</taxon>
        <taxon>Metazoa</taxon>
        <taxon>Ecdysozoa</taxon>
        <taxon>Nematoda</taxon>
        <taxon>Chromadorea</taxon>
        <taxon>Rhabditida</taxon>
        <taxon>Tylenchina</taxon>
        <taxon>Panagrolaimomorpha</taxon>
        <taxon>Strongyloidoidea</taxon>
        <taxon>Steinernematidae</taxon>
        <taxon>Steinernema</taxon>
    </lineage>
</organism>